<evidence type="ECO:0000313" key="1">
    <source>
        <dbReference type="EMBL" id="MBK6090209.1"/>
    </source>
</evidence>
<protein>
    <submittedName>
        <fullName evidence="1">Uncharacterized protein</fullName>
    </submittedName>
</protein>
<dbReference type="AlphaFoldDB" id="A0A935C4D6"/>
<dbReference type="EMBL" id="JAEQMG010000187">
    <property type="protein sequence ID" value="MBK6090209.1"/>
    <property type="molecule type" value="Genomic_DNA"/>
</dbReference>
<name>A0A935C4D6_9FIRM</name>
<dbReference type="RefSeq" id="WP_201428881.1">
    <property type="nucleotide sequence ID" value="NZ_JAEQMG010000187.1"/>
</dbReference>
<gene>
    <name evidence="1" type="ORF">JKK62_16425</name>
</gene>
<organism evidence="1 2">
    <name type="scientific">Ruminococcus difficilis</name>
    <dbReference type="NCBI Taxonomy" id="2763069"/>
    <lineage>
        <taxon>Bacteria</taxon>
        <taxon>Bacillati</taxon>
        <taxon>Bacillota</taxon>
        <taxon>Clostridia</taxon>
        <taxon>Eubacteriales</taxon>
        <taxon>Oscillospiraceae</taxon>
        <taxon>Ruminococcus</taxon>
    </lineage>
</organism>
<evidence type="ECO:0000313" key="2">
    <source>
        <dbReference type="Proteomes" id="UP000633365"/>
    </source>
</evidence>
<comment type="caution">
    <text evidence="1">The sequence shown here is derived from an EMBL/GenBank/DDBJ whole genome shotgun (WGS) entry which is preliminary data.</text>
</comment>
<keyword evidence="2" id="KW-1185">Reference proteome</keyword>
<reference evidence="1" key="1">
    <citation type="submission" date="2021-01" db="EMBL/GenBank/DDBJ databases">
        <title>Genome public.</title>
        <authorList>
            <person name="Liu C."/>
            <person name="Sun Q."/>
        </authorList>
    </citation>
    <scope>NUCLEOTIDE SEQUENCE</scope>
    <source>
        <strain evidence="1">M6</strain>
    </source>
</reference>
<proteinExistence type="predicted"/>
<accession>A0A935C4D6</accession>
<dbReference type="Proteomes" id="UP000633365">
    <property type="component" value="Unassembled WGS sequence"/>
</dbReference>
<sequence>MAAVLLFIFFVQATNIHIRDEYLTITEFAEQNKRTRKEIEKLIDSGKLKYFRKSPLGYIYIHKDEKLP</sequence>